<dbReference type="Pfam" id="PF13675">
    <property type="entry name" value="PilJ"/>
    <property type="match status" value="1"/>
</dbReference>
<reference evidence="7" key="1">
    <citation type="submission" date="2020-04" db="EMBL/GenBank/DDBJ databases">
        <title>Deep metagenomics examines the oral microbiome during advanced dental caries in children, revealing novel taxa and co-occurrences with host molecules.</title>
        <authorList>
            <person name="Baker J.L."/>
            <person name="Morton J.T."/>
            <person name="Dinis M."/>
            <person name="Alvarez R."/>
            <person name="Tran N.C."/>
            <person name="Knight R."/>
            <person name="Edlund A."/>
        </authorList>
    </citation>
    <scope>NUCLEOTIDE SEQUENCE</scope>
    <source>
        <strain evidence="7">JCVI_32_bin.24</strain>
    </source>
</reference>
<keyword evidence="2" id="KW-0812">Transmembrane</keyword>
<dbReference type="InterPro" id="IPR042295">
    <property type="entry name" value="NarX-like_N_sf"/>
</dbReference>
<evidence type="ECO:0000259" key="6">
    <source>
        <dbReference type="Pfam" id="PF13675"/>
    </source>
</evidence>
<proteinExistence type="predicted"/>
<protein>
    <submittedName>
        <fullName evidence="7">Type IV pili methyl-accepting chemotaxis transducer N-terminal domain-containing protein</fullName>
    </submittedName>
</protein>
<evidence type="ECO:0000313" key="8">
    <source>
        <dbReference type="Proteomes" id="UP000718593"/>
    </source>
</evidence>
<keyword evidence="5" id="KW-0732">Signal</keyword>
<evidence type="ECO:0000313" key="7">
    <source>
        <dbReference type="EMBL" id="MBF1166435.1"/>
    </source>
</evidence>
<evidence type="ECO:0000256" key="4">
    <source>
        <dbReference type="ARBA" id="ARBA00023136"/>
    </source>
</evidence>
<gene>
    <name evidence="7" type="ORF">HXL68_15515</name>
</gene>
<evidence type="ECO:0000256" key="2">
    <source>
        <dbReference type="ARBA" id="ARBA00022692"/>
    </source>
</evidence>
<accession>A0A930BZ86</accession>
<name>A0A930BZ86_9RHOO</name>
<feature type="signal peptide" evidence="5">
    <location>
        <begin position="1"/>
        <end position="16"/>
    </location>
</feature>
<dbReference type="GO" id="GO:0016020">
    <property type="term" value="C:membrane"/>
    <property type="evidence" value="ECO:0007669"/>
    <property type="project" value="UniProtKB-SubCell"/>
</dbReference>
<evidence type="ECO:0000256" key="3">
    <source>
        <dbReference type="ARBA" id="ARBA00022989"/>
    </source>
</evidence>
<keyword evidence="4" id="KW-0472">Membrane</keyword>
<keyword evidence="3" id="KW-1133">Transmembrane helix</keyword>
<dbReference type="Gene3D" id="1.20.120.960">
    <property type="entry name" value="Histidine kinase NarX, sensor domain"/>
    <property type="match status" value="1"/>
</dbReference>
<feature type="chain" id="PRO_5036818645" evidence="5">
    <location>
        <begin position="17"/>
        <end position="275"/>
    </location>
</feature>
<organism evidence="7 8">
    <name type="scientific">Dechloromonas agitata</name>
    <dbReference type="NCBI Taxonomy" id="73030"/>
    <lineage>
        <taxon>Bacteria</taxon>
        <taxon>Pseudomonadati</taxon>
        <taxon>Pseudomonadota</taxon>
        <taxon>Betaproteobacteria</taxon>
        <taxon>Rhodocyclales</taxon>
        <taxon>Azonexaceae</taxon>
        <taxon>Dechloromonas</taxon>
    </lineage>
</organism>
<evidence type="ECO:0000256" key="5">
    <source>
        <dbReference type="SAM" id="SignalP"/>
    </source>
</evidence>
<comment type="subcellular location">
    <subcellularLocation>
        <location evidence="1">Membrane</location>
        <topology evidence="1">Multi-pass membrane protein</topology>
    </subcellularLocation>
</comment>
<dbReference type="Proteomes" id="UP000718593">
    <property type="component" value="Unassembled WGS sequence"/>
</dbReference>
<dbReference type="EMBL" id="JABZMI010000454">
    <property type="protein sequence ID" value="MBF1166435.1"/>
    <property type="molecule type" value="Genomic_DNA"/>
</dbReference>
<sequence length="275" mass="30370">MLSLSFWLLAAPVAQAVAQTSAVAARPADGAQLAQDIASAGRLRMQSQRLAKLHVQAAMGLKAGQARQQIEAALPEVDAEFGRLSRHARKPNVQRTFARSEALWQEMRGLLKKAPDAAGSERLNLVADELMVHAGKLAMLIEGEGETPVGRLVDLSSRLNMLSQRLARLYLQAYTGNYSQGVLTDIEQARKEFAHGLQELDTARENSTSSRDNIGLARNQWIFFDNAIRDLNKADRREDRSAQNVATSSERIAQVLDQTSLQYVRDYGESTRTGR</sequence>
<evidence type="ECO:0000256" key="1">
    <source>
        <dbReference type="ARBA" id="ARBA00004141"/>
    </source>
</evidence>
<feature type="domain" description="NarX-like N-terminal" evidence="6">
    <location>
        <begin position="34"/>
        <end position="118"/>
    </location>
</feature>
<dbReference type="AlphaFoldDB" id="A0A930BZ86"/>
<dbReference type="InterPro" id="IPR029095">
    <property type="entry name" value="NarX-like_N"/>
</dbReference>
<comment type="caution">
    <text evidence="7">The sequence shown here is derived from an EMBL/GenBank/DDBJ whole genome shotgun (WGS) entry which is preliminary data.</text>
</comment>